<dbReference type="CDD" id="cd08561">
    <property type="entry name" value="GDPD_cytoplasmic_ScUgpQ2_like"/>
    <property type="match status" value="1"/>
</dbReference>
<dbReference type="GO" id="GO:0008081">
    <property type="term" value="F:phosphoric diester hydrolase activity"/>
    <property type="evidence" value="ECO:0007669"/>
    <property type="project" value="InterPro"/>
</dbReference>
<evidence type="ECO:0000313" key="3">
    <source>
        <dbReference type="Proteomes" id="UP001157137"/>
    </source>
</evidence>
<dbReference type="InterPro" id="IPR017946">
    <property type="entry name" value="PLC-like_Pdiesterase_TIM-brl"/>
</dbReference>
<dbReference type="AlphaFoldDB" id="A0AA37X4T8"/>
<evidence type="ECO:0000259" key="1">
    <source>
        <dbReference type="PROSITE" id="PS51704"/>
    </source>
</evidence>
<dbReference type="Proteomes" id="UP001157137">
    <property type="component" value="Unassembled WGS sequence"/>
</dbReference>
<evidence type="ECO:0000313" key="2">
    <source>
        <dbReference type="EMBL" id="GLV13583.1"/>
    </source>
</evidence>
<gene>
    <name evidence="2" type="ORF">Heshes_12670</name>
</gene>
<reference evidence="2" key="1">
    <citation type="submission" date="2023-02" db="EMBL/GenBank/DDBJ databases">
        <title>Proposal of a novel subspecies: Alicyclobacillus hesperidum subspecies aegle.</title>
        <authorList>
            <person name="Goto K."/>
            <person name="Fujii T."/>
            <person name="Yasui K."/>
            <person name="Mochida K."/>
            <person name="Kato-Tanaka Y."/>
            <person name="Morohoshi S."/>
            <person name="An S.Y."/>
            <person name="Kasai H."/>
            <person name="Yokota A."/>
        </authorList>
    </citation>
    <scope>NUCLEOTIDE SEQUENCE</scope>
    <source>
        <strain evidence="2">DSM 12766</strain>
    </source>
</reference>
<dbReference type="Gene3D" id="3.20.20.190">
    <property type="entry name" value="Phosphatidylinositol (PI) phosphodiesterase"/>
    <property type="match status" value="1"/>
</dbReference>
<sequence length="323" mass="36072">MYLRMSWCVSIGERLLCHCLGYGARIPNDPANAQIVRFSGTFGLLRGDAMRTSDRLAQRWENGHNVRCKVIAHRGASLHRPANTLDAFRLALDMGADVLETDVHWTRDGVLVVSHDEVVDTVSNGQGRIADMTYAELLRLDFGYRFSPDGGKTFPFRGQGVRIPTFLELLKGFPNCTINVDIKPRDARISEFLRVVDASGALERIILASFHHATLLEARSRCPRLRTSASVREVASFLLASRMGVRRTKHRLPYVALQVPRERYGITVVDQTFVDRAHAAGVEVHVWTIDDPDEMRRLIDLGVDGIVTNSPQTLQSVLLESGA</sequence>
<name>A0AA37X4T8_9BACL</name>
<comment type="caution">
    <text evidence="2">The sequence shown here is derived from an EMBL/GenBank/DDBJ whole genome shotgun (WGS) entry which is preliminary data.</text>
</comment>
<dbReference type="GO" id="GO:0006629">
    <property type="term" value="P:lipid metabolic process"/>
    <property type="evidence" value="ECO:0007669"/>
    <property type="project" value="InterPro"/>
</dbReference>
<accession>A0AA37X4T8</accession>
<dbReference type="PANTHER" id="PTHR43805">
    <property type="entry name" value="GLYCEROPHOSPHORYL DIESTER PHOSPHODIESTERASE"/>
    <property type="match status" value="1"/>
</dbReference>
<dbReference type="SUPFAM" id="SSF51695">
    <property type="entry name" value="PLC-like phosphodiesterases"/>
    <property type="match status" value="1"/>
</dbReference>
<feature type="domain" description="GP-PDE" evidence="1">
    <location>
        <begin position="68"/>
        <end position="318"/>
    </location>
</feature>
<dbReference type="InterPro" id="IPR030395">
    <property type="entry name" value="GP_PDE_dom"/>
</dbReference>
<dbReference type="EMBL" id="BSRA01000006">
    <property type="protein sequence ID" value="GLV13583.1"/>
    <property type="molecule type" value="Genomic_DNA"/>
</dbReference>
<dbReference type="PANTHER" id="PTHR43805:SF1">
    <property type="entry name" value="GP-PDE DOMAIN-CONTAINING PROTEIN"/>
    <property type="match status" value="1"/>
</dbReference>
<protein>
    <submittedName>
        <fullName evidence="2">Glycerophosphoryl diester phosphodiesterase</fullName>
    </submittedName>
</protein>
<proteinExistence type="predicted"/>
<organism evidence="2 3">
    <name type="scientific">Alicyclobacillus hesperidum</name>
    <dbReference type="NCBI Taxonomy" id="89784"/>
    <lineage>
        <taxon>Bacteria</taxon>
        <taxon>Bacillati</taxon>
        <taxon>Bacillota</taxon>
        <taxon>Bacilli</taxon>
        <taxon>Bacillales</taxon>
        <taxon>Alicyclobacillaceae</taxon>
        <taxon>Alicyclobacillus</taxon>
    </lineage>
</organism>
<dbReference type="Pfam" id="PF03009">
    <property type="entry name" value="GDPD"/>
    <property type="match status" value="1"/>
</dbReference>
<dbReference type="PROSITE" id="PS51704">
    <property type="entry name" value="GP_PDE"/>
    <property type="match status" value="1"/>
</dbReference>